<dbReference type="EMBL" id="CM001022">
    <property type="protein sequence ID" value="EFQ22603.1"/>
    <property type="molecule type" value="Genomic_DNA"/>
</dbReference>
<sequence>MKPKILLALFGLLLLGFIAVALRPAPVVVALWFEGSGSGAGLGSKVQHAVLQALDYRNQTARRLVPYRYVPVVLTGLPEEAALERIRSSGAVVVLGGATSSFTGRISGLLERRGIPCISPTANSPILARSGDLLFRYTGPSGGEAAGALARLRGDFSRYVAVLDRSNPVYGVPQLAGFATGLGISPQRVLEVEGTQDLESVLGVLASGLYDGAVFFLPAFLTGVYAQRIAEAHPKMTLWTSDWGVTERSAALAGPGVRNLISAVFFPPRFPDPNHPFLVFLGRRYSAVLDPSVLDPGYGAVAMLDGAVQLGGSTSKGVLRGLQALQYVEGLTGTFPVDAAGDVQLPLVPVTLRDGHWAPLEGQRR</sequence>
<dbReference type="PaxDb" id="584708-Apau_0166"/>
<dbReference type="AlphaFoldDB" id="E3CX87"/>
<dbReference type="STRING" id="584708.Apau_0166"/>
<dbReference type="HOGENOM" id="CLU_757880_0_0_0"/>
<keyword evidence="2" id="KW-1185">Reference proteome</keyword>
<dbReference type="eggNOG" id="COG0683">
    <property type="taxonomic scope" value="Bacteria"/>
</dbReference>
<dbReference type="Proteomes" id="UP000005096">
    <property type="component" value="Chromosome"/>
</dbReference>
<reference evidence="1 2" key="1">
    <citation type="journal article" date="2010" name="Stand. Genomic Sci.">
        <title>Non-contiguous finished genome sequence of Aminomonas paucivorans type strain (GLU-3).</title>
        <authorList>
            <person name="Pitluck S."/>
            <person name="Yasawong M."/>
            <person name="Held B."/>
            <person name="Lapidus A."/>
            <person name="Nolan M."/>
            <person name="Copeland A."/>
            <person name="Lucas S."/>
            <person name="Del Rio T.G."/>
            <person name="Tice H."/>
            <person name="Cheng J.F."/>
            <person name="Chertkov O."/>
            <person name="Goodwin L."/>
            <person name="Tapia R."/>
            <person name="Han C."/>
            <person name="Liolios K."/>
            <person name="Ivanova N."/>
            <person name="Mavromatis K."/>
            <person name="Ovchinnikova G."/>
            <person name="Pati A."/>
            <person name="Chen A."/>
            <person name="Palaniappan K."/>
            <person name="Land M."/>
            <person name="Hauser L."/>
            <person name="Chang Y.J."/>
            <person name="Jeffries C.D."/>
            <person name="Pukall R."/>
            <person name="Spring S."/>
            <person name="Rohde M."/>
            <person name="Sikorski J."/>
            <person name="Goker M."/>
            <person name="Woyke T."/>
            <person name="Bristow J."/>
            <person name="Eisen J.A."/>
            <person name="Markowitz V."/>
            <person name="Hugenholtz P."/>
            <person name="Kyrpides N.C."/>
            <person name="Klenk H.P."/>
        </authorList>
    </citation>
    <scope>NUCLEOTIDE SEQUENCE [LARGE SCALE GENOMIC DNA]</scope>
    <source>
        <strain evidence="1 2">DSM 12260</strain>
    </source>
</reference>
<proteinExistence type="predicted"/>
<gene>
    <name evidence="1" type="ORF">Apau_0166</name>
</gene>
<accession>E3CX87</accession>
<dbReference type="InterPro" id="IPR028082">
    <property type="entry name" value="Peripla_BP_I"/>
</dbReference>
<dbReference type="PANTHER" id="PTHR30483:SF6">
    <property type="entry name" value="PERIPLASMIC BINDING PROTEIN OF ABC TRANSPORTER FOR NATURAL AMINO ACIDS"/>
    <property type="match status" value="1"/>
</dbReference>
<dbReference type="SUPFAM" id="SSF53822">
    <property type="entry name" value="Periplasmic binding protein-like I"/>
    <property type="match status" value="1"/>
</dbReference>
<dbReference type="InterPro" id="IPR051010">
    <property type="entry name" value="BCAA_transport"/>
</dbReference>
<dbReference type="PANTHER" id="PTHR30483">
    <property type="entry name" value="LEUCINE-SPECIFIC-BINDING PROTEIN"/>
    <property type="match status" value="1"/>
</dbReference>
<dbReference type="Gene3D" id="3.40.50.2300">
    <property type="match status" value="2"/>
</dbReference>
<name>E3CX87_9BACT</name>
<dbReference type="RefSeq" id="WP_006299747.1">
    <property type="nucleotide sequence ID" value="NZ_CM001022.1"/>
</dbReference>
<evidence type="ECO:0000313" key="1">
    <source>
        <dbReference type="EMBL" id="EFQ22603.1"/>
    </source>
</evidence>
<organism evidence="1 2">
    <name type="scientific">Aminomonas paucivorans DSM 12260</name>
    <dbReference type="NCBI Taxonomy" id="584708"/>
    <lineage>
        <taxon>Bacteria</taxon>
        <taxon>Thermotogati</taxon>
        <taxon>Synergistota</taxon>
        <taxon>Synergistia</taxon>
        <taxon>Synergistales</taxon>
        <taxon>Synergistaceae</taxon>
        <taxon>Aminomonas</taxon>
    </lineage>
</organism>
<protein>
    <submittedName>
        <fullName evidence="1">ABC-type branched-chain amino acid transport systems periplasmic component-like protein</fullName>
    </submittedName>
</protein>
<evidence type="ECO:0000313" key="2">
    <source>
        <dbReference type="Proteomes" id="UP000005096"/>
    </source>
</evidence>